<evidence type="ECO:0000256" key="2">
    <source>
        <dbReference type="ARBA" id="ARBA00012513"/>
    </source>
</evidence>
<evidence type="ECO:0000256" key="22">
    <source>
        <dbReference type="SAM" id="SignalP"/>
    </source>
</evidence>
<dbReference type="InterPro" id="IPR011009">
    <property type="entry name" value="Kinase-like_dom_sf"/>
</dbReference>
<dbReference type="SUPFAM" id="SSF56112">
    <property type="entry name" value="Protein kinase-like (PK-like)"/>
    <property type="match status" value="1"/>
</dbReference>
<organism evidence="24">
    <name type="scientific">Araucaria cunninghamii</name>
    <name type="common">Hoop pine</name>
    <name type="synonym">Moreton Bay pine</name>
    <dbReference type="NCBI Taxonomy" id="56994"/>
    <lineage>
        <taxon>Eukaryota</taxon>
        <taxon>Viridiplantae</taxon>
        <taxon>Streptophyta</taxon>
        <taxon>Embryophyta</taxon>
        <taxon>Tracheophyta</taxon>
        <taxon>Spermatophyta</taxon>
        <taxon>Pinopsida</taxon>
        <taxon>Pinidae</taxon>
        <taxon>Conifers II</taxon>
        <taxon>Araucariales</taxon>
        <taxon>Araucariaceae</taxon>
        <taxon>Araucaria</taxon>
    </lineage>
</organism>
<dbReference type="GO" id="GO:0030246">
    <property type="term" value="F:carbohydrate binding"/>
    <property type="evidence" value="ECO:0007669"/>
    <property type="project" value="UniProtKB-KW"/>
</dbReference>
<comment type="subcellular location">
    <subcellularLocation>
        <location evidence="1">Membrane</location>
        <topology evidence="1">Single-pass type I membrane protein</topology>
    </subcellularLocation>
</comment>
<dbReference type="InterPro" id="IPR000719">
    <property type="entry name" value="Prot_kinase_dom"/>
</dbReference>
<evidence type="ECO:0000256" key="6">
    <source>
        <dbReference type="ARBA" id="ARBA00022692"/>
    </source>
</evidence>
<evidence type="ECO:0000256" key="14">
    <source>
        <dbReference type="ARBA" id="ARBA00023157"/>
    </source>
</evidence>
<keyword evidence="10" id="KW-0418">Kinase</keyword>
<feature type="transmembrane region" description="Helical" evidence="21">
    <location>
        <begin position="198"/>
        <end position="222"/>
    </location>
</feature>
<feature type="binding site" evidence="19">
    <location>
        <position position="281"/>
    </location>
    <ligand>
        <name>ATP</name>
        <dbReference type="ChEBI" id="CHEBI:30616"/>
    </ligand>
</feature>
<keyword evidence="6 21" id="KW-0812">Transmembrane</keyword>
<evidence type="ECO:0000256" key="1">
    <source>
        <dbReference type="ARBA" id="ARBA00004479"/>
    </source>
</evidence>
<evidence type="ECO:0000256" key="13">
    <source>
        <dbReference type="ARBA" id="ARBA00023136"/>
    </source>
</evidence>
<evidence type="ECO:0000256" key="20">
    <source>
        <dbReference type="SAM" id="MobiDB-lite"/>
    </source>
</evidence>
<keyword evidence="13 21" id="KW-0472">Membrane</keyword>
<name>A0A0D6QT92_ARACU</name>
<dbReference type="Pfam" id="PF00069">
    <property type="entry name" value="Pkinase"/>
    <property type="match status" value="1"/>
</dbReference>
<keyword evidence="4" id="KW-0245">EGF-like domain</keyword>
<keyword evidence="5" id="KW-0808">Transferase</keyword>
<dbReference type="GO" id="GO:0016020">
    <property type="term" value="C:membrane"/>
    <property type="evidence" value="ECO:0007669"/>
    <property type="project" value="UniProtKB-SubCell"/>
</dbReference>
<evidence type="ECO:0000256" key="4">
    <source>
        <dbReference type="ARBA" id="ARBA00022536"/>
    </source>
</evidence>
<keyword evidence="9 19" id="KW-0547">Nucleotide-binding</keyword>
<dbReference type="FunFam" id="3.30.200.20:FF:000059">
    <property type="entry name" value="S-receptor-like serine/threonine-protein kinase"/>
    <property type="match status" value="1"/>
</dbReference>
<evidence type="ECO:0000256" key="19">
    <source>
        <dbReference type="PROSITE-ProRule" id="PRU10141"/>
    </source>
</evidence>
<proteinExistence type="predicted"/>
<keyword evidence="16" id="KW-0325">Glycoprotein</keyword>
<dbReference type="FunFam" id="1.10.510.10:FF:000237">
    <property type="entry name" value="G-type lectin S-receptor-like serine/threonine-protein kinase"/>
    <property type="match status" value="1"/>
</dbReference>
<keyword evidence="7 22" id="KW-0732">Signal</keyword>
<keyword evidence="15" id="KW-0675">Receptor</keyword>
<feature type="chain" id="PRO_5002311466" description="non-specific serine/threonine protein kinase" evidence="22">
    <location>
        <begin position="34"/>
        <end position="545"/>
    </location>
</feature>
<evidence type="ECO:0000256" key="21">
    <source>
        <dbReference type="SAM" id="Phobius"/>
    </source>
</evidence>
<evidence type="ECO:0000256" key="18">
    <source>
        <dbReference type="ARBA" id="ARBA00048679"/>
    </source>
</evidence>
<evidence type="ECO:0000256" key="15">
    <source>
        <dbReference type="ARBA" id="ARBA00023170"/>
    </source>
</evidence>
<feature type="compositionally biased region" description="Pro residues" evidence="20">
    <location>
        <begin position="167"/>
        <end position="187"/>
    </location>
</feature>
<evidence type="ECO:0000256" key="8">
    <source>
        <dbReference type="ARBA" id="ARBA00022734"/>
    </source>
</evidence>
<dbReference type="Gene3D" id="1.10.510.10">
    <property type="entry name" value="Transferase(Phosphotransferase) domain 1"/>
    <property type="match status" value="1"/>
</dbReference>
<keyword evidence="12 21" id="KW-1133">Transmembrane helix</keyword>
<dbReference type="GO" id="GO:0005524">
    <property type="term" value="F:ATP binding"/>
    <property type="evidence" value="ECO:0007669"/>
    <property type="project" value="UniProtKB-UniRule"/>
</dbReference>
<keyword evidence="14" id="KW-1015">Disulfide bond</keyword>
<protein>
    <recommendedName>
        <fullName evidence="2">non-specific serine/threonine protein kinase</fullName>
        <ecNumber evidence="2">2.7.11.1</ecNumber>
    </recommendedName>
</protein>
<dbReference type="GO" id="GO:0004674">
    <property type="term" value="F:protein serine/threonine kinase activity"/>
    <property type="evidence" value="ECO:0007669"/>
    <property type="project" value="UniProtKB-KW"/>
</dbReference>
<evidence type="ECO:0000256" key="17">
    <source>
        <dbReference type="ARBA" id="ARBA00047899"/>
    </source>
</evidence>
<dbReference type="Gene3D" id="3.30.200.20">
    <property type="entry name" value="Phosphorylase Kinase, domain 1"/>
    <property type="match status" value="1"/>
</dbReference>
<dbReference type="AlphaFoldDB" id="A0A0D6QT92"/>
<evidence type="ECO:0000313" key="24">
    <source>
        <dbReference type="EMBL" id="JAG93734.1"/>
    </source>
</evidence>
<evidence type="ECO:0000256" key="12">
    <source>
        <dbReference type="ARBA" id="ARBA00022989"/>
    </source>
</evidence>
<dbReference type="EMBL" id="GCKF01045781">
    <property type="protein sequence ID" value="JAG93734.1"/>
    <property type="molecule type" value="Transcribed_RNA"/>
</dbReference>
<reference evidence="24" key="1">
    <citation type="submission" date="2015-03" db="EMBL/GenBank/DDBJ databases">
        <title>A transcriptome of Araucaria cunninghamii, an australian fine timber species.</title>
        <authorList>
            <person name="Jing Yi C.J.Y."/>
            <person name="Yin San L.Y.S."/>
            <person name="Abdul Karim S.S."/>
            <person name="Wan Azmi N.N."/>
            <person name="Hercus R.R."/>
            <person name="Croft L.L."/>
        </authorList>
    </citation>
    <scope>NUCLEOTIDE SEQUENCE</scope>
    <source>
        <strain evidence="24">MI0301</strain>
        <tissue evidence="24">Leaf</tissue>
    </source>
</reference>
<feature type="domain" description="Protein kinase" evidence="23">
    <location>
        <begin position="252"/>
        <end position="536"/>
    </location>
</feature>
<dbReference type="InterPro" id="IPR017441">
    <property type="entry name" value="Protein_kinase_ATP_BS"/>
</dbReference>
<accession>A0A0D6QT92</accession>
<evidence type="ECO:0000256" key="9">
    <source>
        <dbReference type="ARBA" id="ARBA00022741"/>
    </source>
</evidence>
<dbReference type="PANTHER" id="PTHR47976:SF27">
    <property type="entry name" value="RECEPTOR-LIKE SERINE_THREONINE-PROTEIN KINASE"/>
    <property type="match status" value="1"/>
</dbReference>
<evidence type="ECO:0000256" key="10">
    <source>
        <dbReference type="ARBA" id="ARBA00022777"/>
    </source>
</evidence>
<evidence type="ECO:0000259" key="23">
    <source>
        <dbReference type="PROSITE" id="PS50011"/>
    </source>
</evidence>
<dbReference type="InterPro" id="IPR051343">
    <property type="entry name" value="G-type_lectin_kinases/EP1-like"/>
</dbReference>
<dbReference type="PROSITE" id="PS50011">
    <property type="entry name" value="PROTEIN_KINASE_DOM"/>
    <property type="match status" value="1"/>
</dbReference>
<dbReference type="PROSITE" id="PS00108">
    <property type="entry name" value="PROTEIN_KINASE_ST"/>
    <property type="match status" value="1"/>
</dbReference>
<evidence type="ECO:0000256" key="3">
    <source>
        <dbReference type="ARBA" id="ARBA00022527"/>
    </source>
</evidence>
<dbReference type="SMART" id="SM00220">
    <property type="entry name" value="S_TKc"/>
    <property type="match status" value="1"/>
</dbReference>
<evidence type="ECO:0000256" key="5">
    <source>
        <dbReference type="ARBA" id="ARBA00022679"/>
    </source>
</evidence>
<dbReference type="PANTHER" id="PTHR47976">
    <property type="entry name" value="G-TYPE LECTIN S-RECEPTOR-LIKE SERINE/THREONINE-PROTEIN KINASE SD2-5"/>
    <property type="match status" value="1"/>
</dbReference>
<keyword evidence="8" id="KW-0430">Lectin</keyword>
<dbReference type="EC" id="2.7.11.1" evidence="2"/>
<keyword evidence="11 19" id="KW-0067">ATP-binding</keyword>
<evidence type="ECO:0000256" key="7">
    <source>
        <dbReference type="ARBA" id="ARBA00022729"/>
    </source>
</evidence>
<evidence type="ECO:0000256" key="11">
    <source>
        <dbReference type="ARBA" id="ARBA00022840"/>
    </source>
</evidence>
<evidence type="ECO:0000256" key="16">
    <source>
        <dbReference type="ARBA" id="ARBA00023180"/>
    </source>
</evidence>
<comment type="catalytic activity">
    <reaction evidence="17">
        <text>L-threonyl-[protein] + ATP = O-phospho-L-threonyl-[protein] + ADP + H(+)</text>
        <dbReference type="Rhea" id="RHEA:46608"/>
        <dbReference type="Rhea" id="RHEA-COMP:11060"/>
        <dbReference type="Rhea" id="RHEA-COMP:11605"/>
        <dbReference type="ChEBI" id="CHEBI:15378"/>
        <dbReference type="ChEBI" id="CHEBI:30013"/>
        <dbReference type="ChEBI" id="CHEBI:30616"/>
        <dbReference type="ChEBI" id="CHEBI:61977"/>
        <dbReference type="ChEBI" id="CHEBI:456216"/>
        <dbReference type="EC" id="2.7.11.1"/>
    </reaction>
</comment>
<feature type="region of interest" description="Disordered" evidence="20">
    <location>
        <begin position="165"/>
        <end position="194"/>
    </location>
</feature>
<sequence length="545" mass="60221">MAMAIALAASPLLRHFSMIYLLILLMTSAGAQQQSRKQRFILGSAVNDACLNGIYQNSSGCTCLAGFDYVERDDPLKGCRWNASQQICGASSVMQDIGDPDWPGNDYEQITPVNKTACKQACVEDCQCIVAIYGILADGQGSCWKKAMPLKNGRTDTERSAFVKVVPQPPPSSEPPPSSQPPPPSEPPKQSKEGKGKLLAAIGIALLFCSSLFAAISLIIWLRGARLRPKEQHKFVQGLQTFSYKELEAVTEGFKEKLGRGGFGTVYKGKLSDGKAVAVKKLKKAQEEGEKEFRTEMSSVGASHHKNLVRLYGFCDEGCHRLLVYEFMSNGSLDRALFQSESYLDWQLRVQIALGTAKGLLYLHEECMTQILHCDIKPQNILLDNFYTAKISDFGMAKLMGAEKTRTYTVARGTMGYIAPEWQRNAAITPKVDVYSFGVMLLEIICCRPVLKLDVPDNEIALPDWVYDCLRTGSLLKLVEHQSNCDSEIDSKELERMVLVGLWCIQEDPALRPSIKKVVQMLEGTVEIAVPPHPASSYAGNKSRN</sequence>
<dbReference type="PROSITE" id="PS00107">
    <property type="entry name" value="PROTEIN_KINASE_ATP"/>
    <property type="match status" value="1"/>
</dbReference>
<comment type="catalytic activity">
    <reaction evidence="18">
        <text>L-seryl-[protein] + ATP = O-phospho-L-seryl-[protein] + ADP + H(+)</text>
        <dbReference type="Rhea" id="RHEA:17989"/>
        <dbReference type="Rhea" id="RHEA-COMP:9863"/>
        <dbReference type="Rhea" id="RHEA-COMP:11604"/>
        <dbReference type="ChEBI" id="CHEBI:15378"/>
        <dbReference type="ChEBI" id="CHEBI:29999"/>
        <dbReference type="ChEBI" id="CHEBI:30616"/>
        <dbReference type="ChEBI" id="CHEBI:83421"/>
        <dbReference type="ChEBI" id="CHEBI:456216"/>
        <dbReference type="EC" id="2.7.11.1"/>
    </reaction>
</comment>
<dbReference type="InterPro" id="IPR008271">
    <property type="entry name" value="Ser/Thr_kinase_AS"/>
</dbReference>
<keyword evidence="3" id="KW-0723">Serine/threonine-protein kinase</keyword>
<feature type="signal peptide" evidence="22">
    <location>
        <begin position="1"/>
        <end position="33"/>
    </location>
</feature>